<dbReference type="OrthoDB" id="9803735at2"/>
<keyword evidence="2" id="KW-0805">Transcription regulation</keyword>
<evidence type="ECO:0000256" key="1">
    <source>
        <dbReference type="ARBA" id="ARBA00009437"/>
    </source>
</evidence>
<evidence type="ECO:0000256" key="3">
    <source>
        <dbReference type="ARBA" id="ARBA00023125"/>
    </source>
</evidence>
<reference evidence="6 7" key="1">
    <citation type="submission" date="2018-12" db="EMBL/GenBank/DDBJ databases">
        <title>Bacillus ochoae sp. nov., Paenibacillus whitsoniae sp. nov., Paenibacillus spiritus sp. nov. Isolated from the Mars Exploration Rover during spacecraft assembly.</title>
        <authorList>
            <person name="Seuylemezian A."/>
            <person name="Vaishampayan P."/>
        </authorList>
    </citation>
    <scope>NUCLEOTIDE SEQUENCE [LARGE SCALE GENOMIC DNA]</scope>
    <source>
        <strain evidence="6 7">MER 54</strain>
    </source>
</reference>
<proteinExistence type="inferred from homology"/>
<name>A0A430JIF6_9BACL</name>
<dbReference type="RefSeq" id="WP_126140219.1">
    <property type="nucleotide sequence ID" value="NZ_RXHU01000015.1"/>
</dbReference>
<gene>
    <name evidence="6" type="ORF">EJQ19_05655</name>
</gene>
<dbReference type="PROSITE" id="PS50931">
    <property type="entry name" value="HTH_LYSR"/>
    <property type="match status" value="1"/>
</dbReference>
<dbReference type="AlphaFoldDB" id="A0A430JIF6"/>
<dbReference type="CDD" id="cd08438">
    <property type="entry name" value="PBP2_CidR"/>
    <property type="match status" value="1"/>
</dbReference>
<keyword evidence="3" id="KW-0238">DNA-binding</keyword>
<evidence type="ECO:0000256" key="4">
    <source>
        <dbReference type="ARBA" id="ARBA00023163"/>
    </source>
</evidence>
<dbReference type="InterPro" id="IPR036390">
    <property type="entry name" value="WH_DNA-bd_sf"/>
</dbReference>
<dbReference type="Gene3D" id="1.10.10.10">
    <property type="entry name" value="Winged helix-like DNA-binding domain superfamily/Winged helix DNA-binding domain"/>
    <property type="match status" value="1"/>
</dbReference>
<dbReference type="PANTHER" id="PTHR30419">
    <property type="entry name" value="HTH-TYPE TRANSCRIPTIONAL REGULATOR YBHD"/>
    <property type="match status" value="1"/>
</dbReference>
<organism evidence="6 7">
    <name type="scientific">Paenibacillus whitsoniae</name>
    <dbReference type="NCBI Taxonomy" id="2496558"/>
    <lineage>
        <taxon>Bacteria</taxon>
        <taxon>Bacillati</taxon>
        <taxon>Bacillota</taxon>
        <taxon>Bacilli</taxon>
        <taxon>Bacillales</taxon>
        <taxon>Paenibacillaceae</taxon>
        <taxon>Paenibacillus</taxon>
    </lineage>
</organism>
<dbReference type="Pfam" id="PF00126">
    <property type="entry name" value="HTH_1"/>
    <property type="match status" value="1"/>
</dbReference>
<dbReference type="InterPro" id="IPR036388">
    <property type="entry name" value="WH-like_DNA-bd_sf"/>
</dbReference>
<evidence type="ECO:0000313" key="6">
    <source>
        <dbReference type="EMBL" id="RTE10756.1"/>
    </source>
</evidence>
<dbReference type="PANTHER" id="PTHR30419:SF8">
    <property type="entry name" value="NITROGEN ASSIMILATION TRANSCRIPTIONAL ACTIVATOR-RELATED"/>
    <property type="match status" value="1"/>
</dbReference>
<comment type="similarity">
    <text evidence="1">Belongs to the LysR transcriptional regulatory family.</text>
</comment>
<evidence type="ECO:0000259" key="5">
    <source>
        <dbReference type="PROSITE" id="PS50931"/>
    </source>
</evidence>
<sequence length="297" mass="34226">MDLRNLRYILEVVKWQNVTKAAEQLHITQPTLSKIIKNLEDELGVILFDRSGKSIQLTDSGNVAVRHFQSMLRAMDELNVDLEAVANLKVGKLIIGLPPVISSVFFPKIVATFQQHYPNIEFQIIEEGAKKIEHLIREGHLDLGFVVAPVNEDTFETMPLIQQQLGLVVHQHHRLAGREQVSLRELRDEKFIGFPKEYAVREHIVKACRAEGFEPRMIYESSQWDLQAEMVAERLGITIMPEAVCKKIANKHVRVISLHDPVLPWHLLMVWRKEEYLSYAMREFMTFVQAAADEFLP</sequence>
<dbReference type="InterPro" id="IPR050950">
    <property type="entry name" value="HTH-type_LysR_regulators"/>
</dbReference>
<dbReference type="Proteomes" id="UP000276128">
    <property type="component" value="Unassembled WGS sequence"/>
</dbReference>
<dbReference type="GO" id="GO:0003677">
    <property type="term" value="F:DNA binding"/>
    <property type="evidence" value="ECO:0007669"/>
    <property type="project" value="UniProtKB-KW"/>
</dbReference>
<dbReference type="PRINTS" id="PR00039">
    <property type="entry name" value="HTHLYSR"/>
</dbReference>
<evidence type="ECO:0000256" key="2">
    <source>
        <dbReference type="ARBA" id="ARBA00023015"/>
    </source>
</evidence>
<feature type="domain" description="HTH lysR-type" evidence="5">
    <location>
        <begin position="1"/>
        <end position="58"/>
    </location>
</feature>
<dbReference type="InterPro" id="IPR000847">
    <property type="entry name" value="LysR_HTH_N"/>
</dbReference>
<keyword evidence="4" id="KW-0804">Transcription</keyword>
<comment type="caution">
    <text evidence="6">The sequence shown here is derived from an EMBL/GenBank/DDBJ whole genome shotgun (WGS) entry which is preliminary data.</text>
</comment>
<dbReference type="InterPro" id="IPR005119">
    <property type="entry name" value="LysR_subst-bd"/>
</dbReference>
<dbReference type="GO" id="GO:0005829">
    <property type="term" value="C:cytosol"/>
    <property type="evidence" value="ECO:0007669"/>
    <property type="project" value="TreeGrafter"/>
</dbReference>
<keyword evidence="7" id="KW-1185">Reference proteome</keyword>
<protein>
    <submittedName>
        <fullName evidence="6">LysR family transcriptional regulator</fullName>
    </submittedName>
</protein>
<evidence type="ECO:0000313" key="7">
    <source>
        <dbReference type="Proteomes" id="UP000276128"/>
    </source>
</evidence>
<dbReference type="Pfam" id="PF03466">
    <property type="entry name" value="LysR_substrate"/>
    <property type="match status" value="1"/>
</dbReference>
<dbReference type="FunFam" id="1.10.10.10:FF:000001">
    <property type="entry name" value="LysR family transcriptional regulator"/>
    <property type="match status" value="1"/>
</dbReference>
<dbReference type="Gene3D" id="3.40.190.290">
    <property type="match status" value="1"/>
</dbReference>
<dbReference type="GO" id="GO:0003700">
    <property type="term" value="F:DNA-binding transcription factor activity"/>
    <property type="evidence" value="ECO:0007669"/>
    <property type="project" value="InterPro"/>
</dbReference>
<dbReference type="EMBL" id="RXHU01000015">
    <property type="protein sequence ID" value="RTE10756.1"/>
    <property type="molecule type" value="Genomic_DNA"/>
</dbReference>
<dbReference type="SUPFAM" id="SSF46785">
    <property type="entry name" value="Winged helix' DNA-binding domain"/>
    <property type="match status" value="1"/>
</dbReference>
<dbReference type="SUPFAM" id="SSF53850">
    <property type="entry name" value="Periplasmic binding protein-like II"/>
    <property type="match status" value="1"/>
</dbReference>
<accession>A0A430JIF6</accession>